<evidence type="ECO:0000256" key="2">
    <source>
        <dbReference type="ARBA" id="ARBA00022730"/>
    </source>
</evidence>
<comment type="function">
    <text evidence="6">With S5 and S12 plays an important role in translational accuracy.</text>
</comment>
<feature type="domain" description="RNA-binding S4" evidence="7">
    <location>
        <begin position="106"/>
        <end position="169"/>
    </location>
</feature>
<gene>
    <name evidence="6" type="primary">rps4</name>
    <name evidence="9" type="ordered locus">Vdis_0850</name>
</gene>
<dbReference type="GO" id="GO:0006412">
    <property type="term" value="P:translation"/>
    <property type="evidence" value="ECO:0007669"/>
    <property type="project" value="UniProtKB-UniRule"/>
</dbReference>
<name>E1QP71_VULDI</name>
<dbReference type="Gene3D" id="3.10.290.10">
    <property type="entry name" value="RNA-binding S4 domain"/>
    <property type="match status" value="1"/>
</dbReference>
<dbReference type="InterPro" id="IPR005710">
    <property type="entry name" value="Ribosomal_uS4_euk/arc"/>
</dbReference>
<dbReference type="eggNOG" id="arCOG04239">
    <property type="taxonomic scope" value="Archaea"/>
</dbReference>
<dbReference type="PROSITE" id="PS50889">
    <property type="entry name" value="S4"/>
    <property type="match status" value="1"/>
</dbReference>
<accession>E1QP71</accession>
<keyword evidence="10" id="KW-1185">Reference proteome</keyword>
<keyword evidence="2 6" id="KW-0699">rRNA-binding</keyword>
<dbReference type="PANTHER" id="PTHR11831:SF5">
    <property type="entry name" value="40S RIBOSOMAL PROTEIN S9"/>
    <property type="match status" value="1"/>
</dbReference>
<dbReference type="SMART" id="SM01390">
    <property type="entry name" value="Ribosomal_S4"/>
    <property type="match status" value="1"/>
</dbReference>
<dbReference type="CDD" id="cd00165">
    <property type="entry name" value="S4"/>
    <property type="match status" value="1"/>
</dbReference>
<reference evidence="10" key="2">
    <citation type="journal article" date="2010" name="Stand. Genomic Sci.">
        <title>Complete genome sequence of Vulcanisaeta distributa type strain (IC-017T).</title>
        <authorList>
            <person name="Mavromatis K."/>
            <person name="Sikorski J."/>
            <person name="Pabst E."/>
            <person name="Teshima H."/>
            <person name="Lapidus A."/>
            <person name="Lucas S."/>
            <person name="Nolan M."/>
            <person name="Glavina Del Rio T."/>
            <person name="Cheng J."/>
            <person name="Bruce D."/>
            <person name="Goodwin L."/>
            <person name="Pitluck S."/>
            <person name="Liolios K."/>
            <person name="Ivanova N."/>
            <person name="Mikhailova N."/>
            <person name="Pati A."/>
            <person name="Chen A."/>
            <person name="Palaniappan K."/>
            <person name="Land M."/>
            <person name="Hauser L."/>
            <person name="Chang Y."/>
            <person name="Jeffries C."/>
            <person name="Rohde M."/>
            <person name="Spring S."/>
            <person name="Goker M."/>
            <person name="Wirth R."/>
            <person name="Woyke T."/>
            <person name="Bristow J."/>
            <person name="Eisen J."/>
            <person name="Markowitz V."/>
            <person name="Hugenholtz P."/>
            <person name="Klenk H."/>
            <person name="Kyrpides N."/>
        </authorList>
    </citation>
    <scope>NUCLEOTIDE SEQUENCE [LARGE SCALE GENOMIC DNA]</scope>
    <source>
        <strain evidence="10">DSM 14429 / JCM 11212 / NBRC 100878 / IC-017</strain>
    </source>
</reference>
<dbReference type="InterPro" id="IPR018079">
    <property type="entry name" value="Ribosomal_uS4_CS"/>
</dbReference>
<keyword evidence="3 6" id="KW-0694">RNA-binding</keyword>
<evidence type="ECO:0000313" key="9">
    <source>
        <dbReference type="EMBL" id="ADN50242.1"/>
    </source>
</evidence>
<dbReference type="NCBIfam" id="NF003139">
    <property type="entry name" value="PRK04051.1"/>
    <property type="match status" value="1"/>
</dbReference>
<evidence type="ECO:0000256" key="5">
    <source>
        <dbReference type="ARBA" id="ARBA00023274"/>
    </source>
</evidence>
<dbReference type="GO" id="GO:0019843">
    <property type="term" value="F:rRNA binding"/>
    <property type="evidence" value="ECO:0007669"/>
    <property type="project" value="UniProtKB-UniRule"/>
</dbReference>
<feature type="domain" description="Small ribosomal subunit protein uS4 N-terminal" evidence="8">
    <location>
        <begin position="5"/>
        <end position="105"/>
    </location>
</feature>
<dbReference type="GeneID" id="9751779"/>
<protein>
    <recommendedName>
        <fullName evidence="6">Small ribosomal subunit protein uS4</fullName>
    </recommendedName>
</protein>
<evidence type="ECO:0000259" key="7">
    <source>
        <dbReference type="SMART" id="SM00363"/>
    </source>
</evidence>
<keyword evidence="5 6" id="KW-0687">Ribonucleoprotein</keyword>
<dbReference type="HAMAP" id="MF_01306_A">
    <property type="entry name" value="Ribosomal_uS4_A"/>
    <property type="match status" value="1"/>
</dbReference>
<dbReference type="SUPFAM" id="SSF55174">
    <property type="entry name" value="Alpha-L RNA-binding motif"/>
    <property type="match status" value="1"/>
</dbReference>
<dbReference type="PANTHER" id="PTHR11831">
    <property type="entry name" value="30S 40S RIBOSOMAL PROTEIN"/>
    <property type="match status" value="1"/>
</dbReference>
<dbReference type="InterPro" id="IPR022802">
    <property type="entry name" value="Ribosomal_uS4_arc"/>
</dbReference>
<dbReference type="EMBL" id="CP002100">
    <property type="protein sequence ID" value="ADN50242.1"/>
    <property type="molecule type" value="Genomic_DNA"/>
</dbReference>
<dbReference type="GO" id="GO:0015935">
    <property type="term" value="C:small ribosomal subunit"/>
    <property type="evidence" value="ECO:0007669"/>
    <property type="project" value="InterPro"/>
</dbReference>
<evidence type="ECO:0000256" key="1">
    <source>
        <dbReference type="ARBA" id="ARBA00007465"/>
    </source>
</evidence>
<dbReference type="InterPro" id="IPR002942">
    <property type="entry name" value="S4_RNA-bd"/>
</dbReference>
<dbReference type="AlphaFoldDB" id="E1QP71"/>
<dbReference type="RefSeq" id="WP_013335967.1">
    <property type="nucleotide sequence ID" value="NC_014537.1"/>
</dbReference>
<sequence>MGDPKKPRKKYLGGKPRRLWNRQLLEEELRLIGEYGLRNKRELWLARTILREMKHRARSLLSMPTEQRAKLEAEFKARLFKAGFIPEQDIPLDAVLSLDVRAVLDRRLQTIVYRKGLARTIYEARQLVTHGHIAVDGRVVRSPGYLVPRDLEDKVTYAITSPVLKRLLAQPQQETQQAQQSQ</sequence>
<comment type="similarity">
    <text evidence="1 6">Belongs to the universal ribosomal protein uS4 family.</text>
</comment>
<dbReference type="SMART" id="SM00363">
    <property type="entry name" value="S4"/>
    <property type="match status" value="1"/>
</dbReference>
<evidence type="ECO:0000259" key="8">
    <source>
        <dbReference type="SMART" id="SM01390"/>
    </source>
</evidence>
<dbReference type="OrthoDB" id="10429at2157"/>
<organism evidence="9 10">
    <name type="scientific">Vulcanisaeta distributa (strain DSM 14429 / JCM 11212 / NBRC 100878 / IC-017)</name>
    <dbReference type="NCBI Taxonomy" id="572478"/>
    <lineage>
        <taxon>Archaea</taxon>
        <taxon>Thermoproteota</taxon>
        <taxon>Thermoprotei</taxon>
        <taxon>Thermoproteales</taxon>
        <taxon>Thermoproteaceae</taxon>
        <taxon>Vulcanisaeta</taxon>
    </lineage>
</organism>
<dbReference type="InterPro" id="IPR036986">
    <property type="entry name" value="S4_RNA-bd_sf"/>
</dbReference>
<comment type="function">
    <text evidence="6">One of the primary rRNA binding proteins, it binds directly to 16S rRNA where it nucleates assembly of the body of the 30S subunit.</text>
</comment>
<dbReference type="STRING" id="572478.Vdis_0850"/>
<comment type="subunit">
    <text evidence="6">Part of the 30S ribosomal subunit. Contacts protein S5. The interaction surface between S4 and S5 is involved in control of translational fidelity.</text>
</comment>
<dbReference type="KEGG" id="vdi:Vdis_0850"/>
<evidence type="ECO:0000256" key="6">
    <source>
        <dbReference type="HAMAP-Rule" id="MF_01306"/>
    </source>
</evidence>
<keyword evidence="4 6" id="KW-0689">Ribosomal protein</keyword>
<proteinExistence type="inferred from homology"/>
<evidence type="ECO:0000256" key="3">
    <source>
        <dbReference type="ARBA" id="ARBA00022884"/>
    </source>
</evidence>
<dbReference type="GO" id="GO:0042274">
    <property type="term" value="P:ribosomal small subunit biogenesis"/>
    <property type="evidence" value="ECO:0007669"/>
    <property type="project" value="TreeGrafter"/>
</dbReference>
<evidence type="ECO:0000313" key="10">
    <source>
        <dbReference type="Proteomes" id="UP000006681"/>
    </source>
</evidence>
<dbReference type="InterPro" id="IPR022801">
    <property type="entry name" value="Ribosomal_uS4"/>
</dbReference>
<reference evidence="9 10" key="1">
    <citation type="journal article" date="2010" name="Stand. Genomic Sci.">
        <title>Complete genome sequence of Vulcanisaeta distributa type strain (IC-017).</title>
        <authorList>
            <person name="Mavromatis K."/>
            <person name="Sikorski J."/>
            <person name="Pabst E."/>
            <person name="Teshima H."/>
            <person name="Lapidus A."/>
            <person name="Lucas S."/>
            <person name="Nolan M."/>
            <person name="Glavina Del Rio T."/>
            <person name="Cheng J.F."/>
            <person name="Bruce D."/>
            <person name="Goodwin L."/>
            <person name="Pitluck S."/>
            <person name="Liolios K."/>
            <person name="Ivanova N."/>
            <person name="Mikhailova N."/>
            <person name="Pati A."/>
            <person name="Chen A."/>
            <person name="Palaniappan K."/>
            <person name="Land M."/>
            <person name="Hauser L."/>
            <person name="Chang Y.J."/>
            <person name="Jeffries C.D."/>
            <person name="Rohde M."/>
            <person name="Spring S."/>
            <person name="Goker M."/>
            <person name="Wirth R."/>
            <person name="Woyke T."/>
            <person name="Bristow J."/>
            <person name="Eisen J.A."/>
            <person name="Markowitz V."/>
            <person name="Hugenholtz P."/>
            <person name="Klenk H.P."/>
            <person name="Kyrpides N.C."/>
        </authorList>
    </citation>
    <scope>NUCLEOTIDE SEQUENCE [LARGE SCALE GENOMIC DNA]</scope>
    <source>
        <strain evidence="10">DSM 14429 / JCM 11212 / NBRC 100878 / IC-017</strain>
    </source>
</reference>
<dbReference type="Proteomes" id="UP000006681">
    <property type="component" value="Chromosome"/>
</dbReference>
<evidence type="ECO:0000256" key="4">
    <source>
        <dbReference type="ARBA" id="ARBA00022980"/>
    </source>
</evidence>
<dbReference type="GO" id="GO:0003735">
    <property type="term" value="F:structural constituent of ribosome"/>
    <property type="evidence" value="ECO:0007669"/>
    <property type="project" value="InterPro"/>
</dbReference>
<dbReference type="HOGENOM" id="CLU_089738_1_1_2"/>
<dbReference type="InterPro" id="IPR001912">
    <property type="entry name" value="Ribosomal_uS4_N"/>
</dbReference>
<dbReference type="PROSITE" id="PS00632">
    <property type="entry name" value="RIBOSOMAL_S4"/>
    <property type="match status" value="1"/>
</dbReference>
<dbReference type="Pfam" id="PF01479">
    <property type="entry name" value="S4"/>
    <property type="match status" value="1"/>
</dbReference>
<dbReference type="NCBIfam" id="TIGR01018">
    <property type="entry name" value="uS4_arch"/>
    <property type="match status" value="1"/>
</dbReference>